<evidence type="ECO:0000256" key="2">
    <source>
        <dbReference type="ARBA" id="ARBA00022692"/>
    </source>
</evidence>
<dbReference type="WBParaSite" id="MBELARI_LOCUS21039.1">
    <property type="protein sequence ID" value="MBELARI_LOCUS21039.1"/>
    <property type="gene ID" value="MBELARI_LOCUS21039"/>
</dbReference>
<feature type="transmembrane region" description="Helical" evidence="5">
    <location>
        <begin position="120"/>
        <end position="140"/>
    </location>
</feature>
<evidence type="ECO:0000256" key="3">
    <source>
        <dbReference type="ARBA" id="ARBA00022989"/>
    </source>
</evidence>
<keyword evidence="6" id="KW-1185">Reference proteome</keyword>
<accession>A0AAF3J7H8</accession>
<comment type="subcellular location">
    <subcellularLocation>
        <location evidence="1">Membrane</location>
        <topology evidence="1">Multi-pass membrane protein</topology>
    </subcellularLocation>
</comment>
<dbReference type="AlphaFoldDB" id="A0AAF3J7H8"/>
<evidence type="ECO:0000256" key="4">
    <source>
        <dbReference type="ARBA" id="ARBA00023136"/>
    </source>
</evidence>
<feature type="transmembrane region" description="Helical" evidence="5">
    <location>
        <begin position="92"/>
        <end position="114"/>
    </location>
</feature>
<protein>
    <submittedName>
        <fullName evidence="7">Tetraspanin</fullName>
    </submittedName>
</protein>
<dbReference type="Proteomes" id="UP000887575">
    <property type="component" value="Unassembled WGS sequence"/>
</dbReference>
<dbReference type="GO" id="GO:0016020">
    <property type="term" value="C:membrane"/>
    <property type="evidence" value="ECO:0007669"/>
    <property type="project" value="UniProtKB-SubCell"/>
</dbReference>
<reference evidence="7" key="1">
    <citation type="submission" date="2024-02" db="UniProtKB">
        <authorList>
            <consortium name="WormBaseParasite"/>
        </authorList>
    </citation>
    <scope>IDENTIFICATION</scope>
</reference>
<evidence type="ECO:0000256" key="1">
    <source>
        <dbReference type="ARBA" id="ARBA00004141"/>
    </source>
</evidence>
<evidence type="ECO:0000313" key="7">
    <source>
        <dbReference type="WBParaSite" id="MBELARI_LOCUS21039.1"/>
    </source>
</evidence>
<dbReference type="InterPro" id="IPR007237">
    <property type="entry name" value="CD20-like"/>
</dbReference>
<evidence type="ECO:0000256" key="5">
    <source>
        <dbReference type="SAM" id="Phobius"/>
    </source>
</evidence>
<keyword evidence="3 5" id="KW-1133">Transmembrane helix</keyword>
<feature type="transmembrane region" description="Helical" evidence="5">
    <location>
        <begin position="60"/>
        <end position="80"/>
    </location>
</feature>
<dbReference type="Pfam" id="PF04103">
    <property type="entry name" value="CD20"/>
    <property type="match status" value="1"/>
</dbReference>
<organism evidence="6 7">
    <name type="scientific">Mesorhabditis belari</name>
    <dbReference type="NCBI Taxonomy" id="2138241"/>
    <lineage>
        <taxon>Eukaryota</taxon>
        <taxon>Metazoa</taxon>
        <taxon>Ecdysozoa</taxon>
        <taxon>Nematoda</taxon>
        <taxon>Chromadorea</taxon>
        <taxon>Rhabditida</taxon>
        <taxon>Rhabditina</taxon>
        <taxon>Rhabditomorpha</taxon>
        <taxon>Rhabditoidea</taxon>
        <taxon>Rhabditidae</taxon>
        <taxon>Mesorhabditinae</taxon>
        <taxon>Mesorhabditis</taxon>
    </lineage>
</organism>
<feature type="transmembrane region" description="Helical" evidence="5">
    <location>
        <begin position="198"/>
        <end position="219"/>
    </location>
</feature>
<name>A0AAF3J7H8_9BILA</name>
<sequence length="253" mass="28018">MGRASLELPLNRDGSIRSGNFRAPSPSPFDKMRMQLNYLKSRRITEGATLRLLSILKMLAQIHVFLGILMLILSALADYVSSRKNTIRLNGLLECCSFYFVVMGSVGLCGAASYRRGLVIAILVMSVHAILIFVPGIVIVSSFDIHFHKHECWGSCDWHLLATSLPQNSQCQILCGTNVDEHKRSVMTRLGTDYRLDAGLIALAGLELLFAIATFLISLKIICSKITQQPIVEMMPLTAPQVQQADQSNKQEP</sequence>
<proteinExistence type="predicted"/>
<keyword evidence="2 5" id="KW-0812">Transmembrane</keyword>
<keyword evidence="4 5" id="KW-0472">Membrane</keyword>
<evidence type="ECO:0000313" key="6">
    <source>
        <dbReference type="Proteomes" id="UP000887575"/>
    </source>
</evidence>